<dbReference type="CDD" id="cd00130">
    <property type="entry name" value="PAS"/>
    <property type="match status" value="1"/>
</dbReference>
<dbReference type="KEGG" id="halg:HUG10_04255"/>
<dbReference type="OrthoDB" id="342253at2157"/>
<dbReference type="InterPro" id="IPR029016">
    <property type="entry name" value="GAF-like_dom_sf"/>
</dbReference>
<evidence type="ECO:0000313" key="9">
    <source>
        <dbReference type="EMBL" id="QLG26801.1"/>
    </source>
</evidence>
<dbReference type="InterPro" id="IPR000014">
    <property type="entry name" value="PAS"/>
</dbReference>
<dbReference type="PANTHER" id="PTHR44936:SF10">
    <property type="entry name" value="SENSOR PROTEIN RSTB"/>
    <property type="match status" value="1"/>
</dbReference>
<keyword evidence="5" id="KW-0418">Kinase</keyword>
<keyword evidence="3" id="KW-0808">Transferase</keyword>
<name>A0A7D5K0F4_9EURY</name>
<dbReference type="Gene3D" id="3.30.565.10">
    <property type="entry name" value="Histidine kinase-like ATPase, C-terminal domain"/>
    <property type="match status" value="1"/>
</dbReference>
<dbReference type="PROSITE" id="PS50109">
    <property type="entry name" value="HIS_KIN"/>
    <property type="match status" value="1"/>
</dbReference>
<keyword evidence="6" id="KW-0067">ATP-binding</keyword>
<feature type="domain" description="Histidine kinase" evidence="7">
    <location>
        <begin position="575"/>
        <end position="785"/>
    </location>
</feature>
<evidence type="ECO:0000259" key="8">
    <source>
        <dbReference type="PROSITE" id="PS50112"/>
    </source>
</evidence>
<dbReference type="InterPro" id="IPR003018">
    <property type="entry name" value="GAF"/>
</dbReference>
<dbReference type="InterPro" id="IPR013655">
    <property type="entry name" value="PAS_fold_3"/>
</dbReference>
<evidence type="ECO:0000256" key="2">
    <source>
        <dbReference type="ARBA" id="ARBA00012438"/>
    </source>
</evidence>
<dbReference type="Pfam" id="PF02518">
    <property type="entry name" value="HATPase_c"/>
    <property type="match status" value="1"/>
</dbReference>
<evidence type="ECO:0000256" key="6">
    <source>
        <dbReference type="ARBA" id="ARBA00022840"/>
    </source>
</evidence>
<dbReference type="InterPro" id="IPR050980">
    <property type="entry name" value="2C_sensor_his_kinase"/>
</dbReference>
<dbReference type="SUPFAM" id="SSF55781">
    <property type="entry name" value="GAF domain-like"/>
    <property type="match status" value="2"/>
</dbReference>
<evidence type="ECO:0000256" key="5">
    <source>
        <dbReference type="ARBA" id="ARBA00022777"/>
    </source>
</evidence>
<reference evidence="9 10" key="1">
    <citation type="submission" date="2020-07" db="EMBL/GenBank/DDBJ databases">
        <title>Gai3-2, isolated from salt lake.</title>
        <authorList>
            <person name="Cui H."/>
            <person name="Shi X."/>
        </authorList>
    </citation>
    <scope>NUCLEOTIDE SEQUENCE [LARGE SCALE GENOMIC DNA]</scope>
    <source>
        <strain evidence="9 10">Gai3-2</strain>
    </source>
</reference>
<dbReference type="InterPro" id="IPR035965">
    <property type="entry name" value="PAS-like_dom_sf"/>
</dbReference>
<dbReference type="Gene3D" id="3.30.450.20">
    <property type="entry name" value="PAS domain"/>
    <property type="match status" value="1"/>
</dbReference>
<dbReference type="InterPro" id="IPR004358">
    <property type="entry name" value="Sig_transdc_His_kin-like_C"/>
</dbReference>
<dbReference type="SMART" id="SM00387">
    <property type="entry name" value="HATPase_c"/>
    <property type="match status" value="1"/>
</dbReference>
<evidence type="ECO:0000259" key="7">
    <source>
        <dbReference type="PROSITE" id="PS50109"/>
    </source>
</evidence>
<dbReference type="GO" id="GO:0004673">
    <property type="term" value="F:protein histidine kinase activity"/>
    <property type="evidence" value="ECO:0007669"/>
    <property type="project" value="UniProtKB-EC"/>
</dbReference>
<dbReference type="GO" id="GO:0005524">
    <property type="term" value="F:ATP binding"/>
    <property type="evidence" value="ECO:0007669"/>
    <property type="project" value="UniProtKB-KW"/>
</dbReference>
<dbReference type="InterPro" id="IPR005467">
    <property type="entry name" value="His_kinase_dom"/>
</dbReference>
<keyword evidence="10" id="KW-1185">Reference proteome</keyword>
<dbReference type="CDD" id="cd00075">
    <property type="entry name" value="HATPase"/>
    <property type="match status" value="1"/>
</dbReference>
<dbReference type="AlphaFoldDB" id="A0A7D5K0F4"/>
<dbReference type="SUPFAM" id="SSF55785">
    <property type="entry name" value="PYP-like sensor domain (PAS domain)"/>
    <property type="match status" value="1"/>
</dbReference>
<dbReference type="SUPFAM" id="SSF55874">
    <property type="entry name" value="ATPase domain of HSP90 chaperone/DNA topoisomerase II/histidine kinase"/>
    <property type="match status" value="1"/>
</dbReference>
<dbReference type="Proteomes" id="UP000509750">
    <property type="component" value="Chromosome"/>
</dbReference>
<dbReference type="SMART" id="SM00065">
    <property type="entry name" value="GAF"/>
    <property type="match status" value="2"/>
</dbReference>
<dbReference type="InterPro" id="IPR003594">
    <property type="entry name" value="HATPase_dom"/>
</dbReference>
<dbReference type="RefSeq" id="WP_179168376.1">
    <property type="nucleotide sequence ID" value="NZ_CP058529.1"/>
</dbReference>
<protein>
    <recommendedName>
        <fullName evidence="2">histidine kinase</fullName>
        <ecNumber evidence="2">2.7.13.3</ecNumber>
    </recommendedName>
</protein>
<sequence>MTDDGQALDVTAAADASSPFDEGTLAVSGGTIVDADDVAASLLEVPRSELVGRPLSRICPRSPTVYDADRLLDAIDRSVETGDSFVWVFDRGPTGEVTTEVAARRAEGEDCDVVLFVRGTPSWSHRDWSVRPVERLHDVATQLESCVEAEAVYDLTVSAATDILDFDTSTVSVVEGANLVTKASTSDVAADLPEAVPNDYGLAGRTYQTGRSFRVDDVHTFDEDEHGHRRHRSVISVPIDEVGVFQASATAVGAFSERDLELAELLAGHAADALERIRSVDALRENRKRIARLHDVADEMVTAETGEDVFELAVDAAEELLDFDQCTFLRAVDGQFVVAASSSELDLPERLLDTDQGVAGRVYRTGQSELVADVAVEEEAQPMVGGIVSGITVPVGSIGVFQAFSRKPDAFSHDDLELAELLTAHVATSAERAESARALERQKTQFSSLVASLPGMVFRTSTDDVDRLAFVNDYAAELTGYDPATLTSQNGVAFGDLVHPDDRASIVGKRRAALLEGRSYEATYRLVTADSGERWVRERATGLFTDEADSATLEGFLTDVTGNRRRAQLEVLNRFLRHNLRNDVQVISGHADILEREVRDERMLDSVRRIQSAAAKLIGHSEKAATLEGLLGSDDESNRVSVDLAAVVRRRVEAFERRPGVELDVSLPASCQVSAVPVLDAAIREALENALRHGGEPPVAISISLDAVEEHGREIVQLRIRDDGPGIPEQDRVAIERQTETALTHSSGLGLWLVKWIVTASGGSLDILDSPEEGTELRMTLRRADEG</sequence>
<dbReference type="NCBIfam" id="TIGR00229">
    <property type="entry name" value="sensory_box"/>
    <property type="match status" value="1"/>
</dbReference>
<dbReference type="Gene3D" id="3.30.450.40">
    <property type="match status" value="2"/>
</dbReference>
<evidence type="ECO:0000256" key="4">
    <source>
        <dbReference type="ARBA" id="ARBA00022741"/>
    </source>
</evidence>
<evidence type="ECO:0000256" key="1">
    <source>
        <dbReference type="ARBA" id="ARBA00000085"/>
    </source>
</evidence>
<dbReference type="EC" id="2.7.13.3" evidence="2"/>
<dbReference type="Pfam" id="PF13426">
    <property type="entry name" value="PAS_9"/>
    <property type="match status" value="1"/>
</dbReference>
<dbReference type="EMBL" id="CP058529">
    <property type="protein sequence ID" value="QLG26801.1"/>
    <property type="molecule type" value="Genomic_DNA"/>
</dbReference>
<dbReference type="SMART" id="SM00091">
    <property type="entry name" value="PAS"/>
    <property type="match status" value="2"/>
</dbReference>
<evidence type="ECO:0000313" key="10">
    <source>
        <dbReference type="Proteomes" id="UP000509750"/>
    </source>
</evidence>
<organism evidence="9 10">
    <name type="scientific">Halorarum halophilum</name>
    <dbReference type="NCBI Taxonomy" id="2743090"/>
    <lineage>
        <taxon>Archaea</taxon>
        <taxon>Methanobacteriati</taxon>
        <taxon>Methanobacteriota</taxon>
        <taxon>Stenosarchaea group</taxon>
        <taxon>Halobacteria</taxon>
        <taxon>Halobacteriales</taxon>
        <taxon>Haloferacaceae</taxon>
        <taxon>Halorarum</taxon>
    </lineage>
</organism>
<dbReference type="PANTHER" id="PTHR44936">
    <property type="entry name" value="SENSOR PROTEIN CREC"/>
    <property type="match status" value="1"/>
</dbReference>
<dbReference type="PROSITE" id="PS50112">
    <property type="entry name" value="PAS"/>
    <property type="match status" value="1"/>
</dbReference>
<dbReference type="Pfam" id="PF13185">
    <property type="entry name" value="GAF_2"/>
    <property type="match status" value="2"/>
</dbReference>
<dbReference type="GeneID" id="56028018"/>
<keyword evidence="4" id="KW-0547">Nucleotide-binding</keyword>
<feature type="domain" description="PAS" evidence="8">
    <location>
        <begin position="442"/>
        <end position="517"/>
    </location>
</feature>
<gene>
    <name evidence="9" type="ORF">HUG10_04255</name>
</gene>
<evidence type="ECO:0000256" key="3">
    <source>
        <dbReference type="ARBA" id="ARBA00022679"/>
    </source>
</evidence>
<dbReference type="InterPro" id="IPR036890">
    <property type="entry name" value="HATPase_C_sf"/>
</dbReference>
<accession>A0A7D5K0F4</accession>
<dbReference type="Pfam" id="PF08447">
    <property type="entry name" value="PAS_3"/>
    <property type="match status" value="1"/>
</dbReference>
<proteinExistence type="predicted"/>
<dbReference type="PRINTS" id="PR00344">
    <property type="entry name" value="BCTRLSENSOR"/>
</dbReference>
<comment type="catalytic activity">
    <reaction evidence="1">
        <text>ATP + protein L-histidine = ADP + protein N-phospho-L-histidine.</text>
        <dbReference type="EC" id="2.7.13.3"/>
    </reaction>
</comment>